<comment type="pathway">
    <text evidence="4">Cofactor biosynthesis; thiamine diphosphate biosynthesis; 4-amino-2-methyl-5-diphosphomethylpyrimidine from 5-amino-1-(5-phospho-D-ribosyl)imidazole: step 3/3.</text>
</comment>
<evidence type="ECO:0000256" key="2">
    <source>
        <dbReference type="ARBA" id="ARBA00000565"/>
    </source>
</evidence>
<comment type="function">
    <text evidence="3">Catalyzes the phosphorylation of hydroxymethylpyrimidine phosphate (HMP-P) to HMP-PP, and of HMP to HMP-P.</text>
</comment>
<dbReference type="EMBL" id="JDYK01000004">
    <property type="protein sequence ID" value="EWS81868.1"/>
    <property type="molecule type" value="Genomic_DNA"/>
</dbReference>
<keyword evidence="7" id="KW-0808">Transferase</keyword>
<evidence type="ECO:0000256" key="4">
    <source>
        <dbReference type="ARBA" id="ARBA00004769"/>
    </source>
</evidence>
<gene>
    <name evidence="7" type="ORF">BF93_13615</name>
</gene>
<evidence type="ECO:0000256" key="5">
    <source>
        <dbReference type="ARBA" id="ARBA00022977"/>
    </source>
</evidence>
<dbReference type="Gene3D" id="3.40.1190.20">
    <property type="match status" value="1"/>
</dbReference>
<dbReference type="OrthoDB" id="34166at2"/>
<keyword evidence="5" id="KW-0784">Thiamine biosynthesis</keyword>
<evidence type="ECO:0000256" key="1">
    <source>
        <dbReference type="ARBA" id="ARBA00000151"/>
    </source>
</evidence>
<accession>Z9JV00</accession>
<dbReference type="GO" id="GO:0005829">
    <property type="term" value="C:cytosol"/>
    <property type="evidence" value="ECO:0007669"/>
    <property type="project" value="TreeGrafter"/>
</dbReference>
<reference evidence="7 8" key="1">
    <citation type="submission" date="2014-02" db="EMBL/GenBank/DDBJ databases">
        <title>Genome sequence of Brachybacterium phenoliresistens strain W13A50.</title>
        <authorList>
            <person name="Wang X."/>
        </authorList>
    </citation>
    <scope>NUCLEOTIDE SEQUENCE [LARGE SCALE GENOMIC DNA]</scope>
    <source>
        <strain evidence="7 8">W13A50</strain>
    </source>
</reference>
<name>Z9JV00_9MICO</name>
<dbReference type="GO" id="GO:0009229">
    <property type="term" value="P:thiamine diphosphate biosynthetic process"/>
    <property type="evidence" value="ECO:0007669"/>
    <property type="project" value="UniProtKB-UniPathway"/>
</dbReference>
<dbReference type="STRING" id="396014.BF93_13615"/>
<evidence type="ECO:0000259" key="6">
    <source>
        <dbReference type="Pfam" id="PF08543"/>
    </source>
</evidence>
<dbReference type="PANTHER" id="PTHR20858">
    <property type="entry name" value="PHOSPHOMETHYLPYRIMIDINE KINASE"/>
    <property type="match status" value="1"/>
</dbReference>
<evidence type="ECO:0000313" key="7">
    <source>
        <dbReference type="EMBL" id="EWS81868.1"/>
    </source>
</evidence>
<proteinExistence type="predicted"/>
<keyword evidence="7" id="KW-0418">Kinase</keyword>
<dbReference type="Pfam" id="PF08543">
    <property type="entry name" value="Phos_pyr_kin"/>
    <property type="match status" value="1"/>
</dbReference>
<dbReference type="RefSeq" id="WP_038371204.1">
    <property type="nucleotide sequence ID" value="NZ_BAAAOW010000003.1"/>
</dbReference>
<dbReference type="CDD" id="cd01169">
    <property type="entry name" value="HMPP_kinase"/>
    <property type="match status" value="1"/>
</dbReference>
<dbReference type="Proteomes" id="UP000023067">
    <property type="component" value="Unassembled WGS sequence"/>
</dbReference>
<dbReference type="PANTHER" id="PTHR20858:SF17">
    <property type="entry name" value="HYDROXYMETHYLPYRIMIDINE_PHOSPHOMETHYLPYRIMIDINE KINASE THI20-RELATED"/>
    <property type="match status" value="1"/>
</dbReference>
<comment type="catalytic activity">
    <reaction evidence="2">
        <text>4-amino-2-methyl-5-(phosphooxymethyl)pyrimidine + ATP = 4-amino-2-methyl-5-(diphosphooxymethyl)pyrimidine + ADP</text>
        <dbReference type="Rhea" id="RHEA:19893"/>
        <dbReference type="ChEBI" id="CHEBI:30616"/>
        <dbReference type="ChEBI" id="CHEBI:57841"/>
        <dbReference type="ChEBI" id="CHEBI:58354"/>
        <dbReference type="ChEBI" id="CHEBI:456216"/>
        <dbReference type="EC" id="2.7.4.7"/>
    </reaction>
</comment>
<comment type="caution">
    <text evidence="7">The sequence shown here is derived from an EMBL/GenBank/DDBJ whole genome shotgun (WGS) entry which is preliminary data.</text>
</comment>
<evidence type="ECO:0000313" key="8">
    <source>
        <dbReference type="Proteomes" id="UP000023067"/>
    </source>
</evidence>
<dbReference type="SUPFAM" id="SSF53613">
    <property type="entry name" value="Ribokinase-like"/>
    <property type="match status" value="1"/>
</dbReference>
<feature type="domain" description="Pyridoxamine kinase/Phosphomethylpyrimidine kinase" evidence="6">
    <location>
        <begin position="13"/>
        <end position="230"/>
    </location>
</feature>
<dbReference type="GO" id="GO:0008972">
    <property type="term" value="F:phosphomethylpyrimidine kinase activity"/>
    <property type="evidence" value="ECO:0007669"/>
    <property type="project" value="UniProtKB-EC"/>
</dbReference>
<comment type="catalytic activity">
    <reaction evidence="1">
        <text>4-amino-5-hydroxymethyl-2-methylpyrimidine + ATP = 4-amino-2-methyl-5-(phosphooxymethyl)pyrimidine + ADP + H(+)</text>
        <dbReference type="Rhea" id="RHEA:23096"/>
        <dbReference type="ChEBI" id="CHEBI:15378"/>
        <dbReference type="ChEBI" id="CHEBI:16892"/>
        <dbReference type="ChEBI" id="CHEBI:30616"/>
        <dbReference type="ChEBI" id="CHEBI:58354"/>
        <dbReference type="ChEBI" id="CHEBI:456216"/>
        <dbReference type="EC" id="2.7.1.49"/>
    </reaction>
</comment>
<dbReference type="PATRIC" id="fig|396014.3.peg.1074"/>
<sequence>MRPPLVLSISASDPLGASGLAADLKTLTALGVYGAGVTTMIAVGSTQGVRSLHRLEGDVVGAQLDAVLADVRPDATKIGALGGAAAATEVSRRVREHRAELGTLVLDAVMVDLDGTALITAEGAAVLAAELVPQVDVLVANTLEAGQLLGRAPATDAEGLREHALALRELGPRSVLVTGARLGGADAVDVLVHPGGTDVLRSARVDSAHTRGAGATLTAAIAAQYARVEEFGRTGQDDQVGSEGTQDDDITIIASAREFLASTMIDAQTWELSRTPGTGHGPLNHLITLSAG</sequence>
<dbReference type="InterPro" id="IPR004399">
    <property type="entry name" value="HMP/HMP-P_kinase_dom"/>
</dbReference>
<evidence type="ECO:0000256" key="3">
    <source>
        <dbReference type="ARBA" id="ARBA00003848"/>
    </source>
</evidence>
<dbReference type="UniPathway" id="UPA00060">
    <property type="reaction ID" value="UER00138"/>
</dbReference>
<dbReference type="GO" id="GO:0009228">
    <property type="term" value="P:thiamine biosynthetic process"/>
    <property type="evidence" value="ECO:0007669"/>
    <property type="project" value="UniProtKB-KW"/>
</dbReference>
<organism evidence="7 8">
    <name type="scientific">Brachybacterium phenoliresistens</name>
    <dbReference type="NCBI Taxonomy" id="396014"/>
    <lineage>
        <taxon>Bacteria</taxon>
        <taxon>Bacillati</taxon>
        <taxon>Actinomycetota</taxon>
        <taxon>Actinomycetes</taxon>
        <taxon>Micrococcales</taxon>
        <taxon>Dermabacteraceae</taxon>
        <taxon>Brachybacterium</taxon>
    </lineage>
</organism>
<protein>
    <submittedName>
        <fullName evidence="7">Phosphomethylpyrimidine kinase</fullName>
    </submittedName>
</protein>
<dbReference type="InterPro" id="IPR029056">
    <property type="entry name" value="Ribokinase-like"/>
</dbReference>
<dbReference type="eggNOG" id="COG0351">
    <property type="taxonomic scope" value="Bacteria"/>
</dbReference>
<keyword evidence="8" id="KW-1185">Reference proteome</keyword>
<dbReference type="GO" id="GO:0008902">
    <property type="term" value="F:hydroxymethylpyrimidine kinase activity"/>
    <property type="evidence" value="ECO:0007669"/>
    <property type="project" value="UniProtKB-EC"/>
</dbReference>
<dbReference type="AlphaFoldDB" id="Z9JV00"/>
<dbReference type="HOGENOM" id="CLU_020520_0_1_11"/>
<dbReference type="InterPro" id="IPR013749">
    <property type="entry name" value="PM/HMP-P_kinase-1"/>
</dbReference>